<dbReference type="Proteomes" id="UP000321947">
    <property type="component" value="Unassembled WGS sequence"/>
</dbReference>
<evidence type="ECO:0000313" key="4">
    <source>
        <dbReference type="Proteomes" id="UP000321947"/>
    </source>
</evidence>
<dbReference type="EMBL" id="SSTE01012822">
    <property type="protein sequence ID" value="KAA0048487.1"/>
    <property type="molecule type" value="Genomic_DNA"/>
</dbReference>
<comment type="caution">
    <text evidence="1">The sequence shown here is derived from an EMBL/GenBank/DDBJ whole genome shotgun (WGS) entry which is preliminary data.</text>
</comment>
<accession>A0A5A7U2J6</accession>
<dbReference type="Proteomes" id="UP000321393">
    <property type="component" value="Unassembled WGS sequence"/>
</dbReference>
<sequence length="99" mass="11801">MIEFMEADYDDLIDQAVGMDTPPFQTEDEETTQFKIFNFLNEPDEFEDEETIEFNISDFLNDPNEFEEYDVEGFQSLLQDEFLETLVQNNPILNIDFDY</sequence>
<dbReference type="EMBL" id="SSTD01002133">
    <property type="protein sequence ID" value="TYK28279.1"/>
    <property type="molecule type" value="Genomic_DNA"/>
</dbReference>
<evidence type="ECO:0000313" key="2">
    <source>
        <dbReference type="EMBL" id="TYK28279.1"/>
    </source>
</evidence>
<dbReference type="AlphaFoldDB" id="A0A5A7U2J6"/>
<gene>
    <name evidence="2" type="ORF">E5676_scaffold600G00930</name>
    <name evidence="1" type="ORF">E6C27_scaffold61G00970</name>
</gene>
<proteinExistence type="predicted"/>
<protein>
    <submittedName>
        <fullName evidence="1">Agamous-like MADS-box protein AGL3</fullName>
    </submittedName>
</protein>
<reference evidence="3 4" key="1">
    <citation type="submission" date="2019-08" db="EMBL/GenBank/DDBJ databases">
        <title>Draft genome sequences of two oriental melons (Cucumis melo L. var makuwa).</title>
        <authorList>
            <person name="Kwon S.-Y."/>
        </authorList>
    </citation>
    <scope>NUCLEOTIDE SEQUENCE [LARGE SCALE GENOMIC DNA]</scope>
    <source>
        <strain evidence="4">cv. Chang Bougi</strain>
        <strain evidence="3">cv. SW 3</strain>
        <tissue evidence="1">Leaf</tissue>
    </source>
</reference>
<name>A0A5A7U2J6_CUCMM</name>
<organism evidence="1 3">
    <name type="scientific">Cucumis melo var. makuwa</name>
    <name type="common">Oriental melon</name>
    <dbReference type="NCBI Taxonomy" id="1194695"/>
    <lineage>
        <taxon>Eukaryota</taxon>
        <taxon>Viridiplantae</taxon>
        <taxon>Streptophyta</taxon>
        <taxon>Embryophyta</taxon>
        <taxon>Tracheophyta</taxon>
        <taxon>Spermatophyta</taxon>
        <taxon>Magnoliopsida</taxon>
        <taxon>eudicotyledons</taxon>
        <taxon>Gunneridae</taxon>
        <taxon>Pentapetalae</taxon>
        <taxon>rosids</taxon>
        <taxon>fabids</taxon>
        <taxon>Cucurbitales</taxon>
        <taxon>Cucurbitaceae</taxon>
        <taxon>Benincaseae</taxon>
        <taxon>Cucumis</taxon>
    </lineage>
</organism>
<evidence type="ECO:0000313" key="1">
    <source>
        <dbReference type="EMBL" id="KAA0048487.1"/>
    </source>
</evidence>
<evidence type="ECO:0000313" key="3">
    <source>
        <dbReference type="Proteomes" id="UP000321393"/>
    </source>
</evidence>